<protein>
    <submittedName>
        <fullName evidence="3">Cyclopropanefatty-acyl-phospholipid synthase</fullName>
    </submittedName>
</protein>
<dbReference type="Gene3D" id="3.40.50.150">
    <property type="entry name" value="Vaccinia Virus protein VP39"/>
    <property type="match status" value="1"/>
</dbReference>
<name>L8GEK1_ACACF</name>
<keyword evidence="2" id="KW-0460">Magnesium</keyword>
<dbReference type="OMA" id="YLGPDLC"/>
<dbReference type="GO" id="GO:0008168">
    <property type="term" value="F:methyltransferase activity"/>
    <property type="evidence" value="ECO:0007669"/>
    <property type="project" value="InterPro"/>
</dbReference>
<dbReference type="Proteomes" id="UP000011083">
    <property type="component" value="Unassembled WGS sequence"/>
</dbReference>
<accession>L8GEK1</accession>
<keyword evidence="4" id="KW-1185">Reference proteome</keyword>
<evidence type="ECO:0000256" key="1">
    <source>
        <dbReference type="ARBA" id="ARBA00022723"/>
    </source>
</evidence>
<dbReference type="VEuPathDB" id="AmoebaDB:ACA1_256640"/>
<evidence type="ECO:0000313" key="3">
    <source>
        <dbReference type="EMBL" id="ELR11525.1"/>
    </source>
</evidence>
<dbReference type="Gene3D" id="1.10.1200.270">
    <property type="entry name" value="Methyltransferase, alpha-helical capping domain"/>
    <property type="match status" value="1"/>
</dbReference>
<keyword evidence="1" id="KW-0479">Metal-binding</keyword>
<dbReference type="InterPro" id="IPR029063">
    <property type="entry name" value="SAM-dependent_MTases_sf"/>
</dbReference>
<dbReference type="Pfam" id="PF03492">
    <property type="entry name" value="Methyltransf_7"/>
    <property type="match status" value="1"/>
</dbReference>
<dbReference type="InterPro" id="IPR005299">
    <property type="entry name" value="MeTrfase_7"/>
</dbReference>
<proteinExistence type="predicted"/>
<dbReference type="InterPro" id="IPR042086">
    <property type="entry name" value="MeTrfase_capping"/>
</dbReference>
<dbReference type="PANTHER" id="PTHR31009">
    <property type="entry name" value="S-ADENOSYL-L-METHIONINE:CARBOXYL METHYLTRANSFERASE FAMILY PROTEIN"/>
    <property type="match status" value="1"/>
</dbReference>
<dbReference type="RefSeq" id="XP_004333538.1">
    <property type="nucleotide sequence ID" value="XM_004333490.1"/>
</dbReference>
<organism evidence="3 4">
    <name type="scientific">Acanthamoeba castellanii (strain ATCC 30010 / Neff)</name>
    <dbReference type="NCBI Taxonomy" id="1257118"/>
    <lineage>
        <taxon>Eukaryota</taxon>
        <taxon>Amoebozoa</taxon>
        <taxon>Discosea</taxon>
        <taxon>Longamoebia</taxon>
        <taxon>Centramoebida</taxon>
        <taxon>Acanthamoebidae</taxon>
        <taxon>Acanthamoeba</taxon>
    </lineage>
</organism>
<evidence type="ECO:0000313" key="4">
    <source>
        <dbReference type="Proteomes" id="UP000011083"/>
    </source>
</evidence>
<evidence type="ECO:0000256" key="2">
    <source>
        <dbReference type="ARBA" id="ARBA00022842"/>
    </source>
</evidence>
<reference evidence="3 4" key="1">
    <citation type="journal article" date="2013" name="Genome Biol.">
        <title>Genome of Acanthamoeba castellanii highlights extensive lateral gene transfer and early evolution of tyrosine kinase signaling.</title>
        <authorList>
            <person name="Clarke M."/>
            <person name="Lohan A.J."/>
            <person name="Liu B."/>
            <person name="Lagkouvardos I."/>
            <person name="Roy S."/>
            <person name="Zafar N."/>
            <person name="Bertelli C."/>
            <person name="Schilde C."/>
            <person name="Kianianmomeni A."/>
            <person name="Burglin T.R."/>
            <person name="Frech C."/>
            <person name="Turcotte B."/>
            <person name="Kopec K.O."/>
            <person name="Synnott J.M."/>
            <person name="Choo C."/>
            <person name="Paponov I."/>
            <person name="Finkler A."/>
            <person name="Soon Heng Tan C."/>
            <person name="Hutchins A.P."/>
            <person name="Weinmeier T."/>
            <person name="Rattei T."/>
            <person name="Chu J.S."/>
            <person name="Gimenez G."/>
            <person name="Irimia M."/>
            <person name="Rigden D.J."/>
            <person name="Fitzpatrick D.A."/>
            <person name="Lorenzo-Morales J."/>
            <person name="Bateman A."/>
            <person name="Chiu C.H."/>
            <person name="Tang P."/>
            <person name="Hegemann P."/>
            <person name="Fromm H."/>
            <person name="Raoult D."/>
            <person name="Greub G."/>
            <person name="Miranda-Saavedra D."/>
            <person name="Chen N."/>
            <person name="Nash P."/>
            <person name="Ginger M.L."/>
            <person name="Horn M."/>
            <person name="Schaap P."/>
            <person name="Caler L."/>
            <person name="Loftus B."/>
        </authorList>
    </citation>
    <scope>NUCLEOTIDE SEQUENCE [LARGE SCALE GENOMIC DNA]</scope>
    <source>
        <strain evidence="3 4">Neff</strain>
    </source>
</reference>
<sequence length="384" mass="42342">MSNEGGGTWERKGLEMKGGGFYSAHTKGAGAAIMNALPLLLEALQGALATGDPASNKADEASSASRLPTDLSLFTIADYGLMRRAVEAVRAARGAGVGVSITYTDRPSNDFSALFETLLNPANEESPLYGNSDVYVFACGRSFYEPNFPPESIHLGFSATAMHWLTGVPCPLAQHVQAVGASPDEKAVFQAHARKDWETILLHRGRELAKGGRLLLVNFCVDEQGRYLGNTEYQQSMFDVMNKLWKGMADEGLITLDEYRQTAFAQYYRTKEEFLAPLTDPTSPVASLRLKVDACMTDIVRCPYRQSFGNGEYDAVSYSHALLGTIRSWSEGVFLAGLNASRERQQSKELVDLFYERYRALVEASPTEHAMDYVHCYLLLHKEA</sequence>
<dbReference type="GO" id="GO:0046872">
    <property type="term" value="F:metal ion binding"/>
    <property type="evidence" value="ECO:0007669"/>
    <property type="project" value="UniProtKB-KW"/>
</dbReference>
<dbReference type="GeneID" id="14912098"/>
<dbReference type="SUPFAM" id="SSF53335">
    <property type="entry name" value="S-adenosyl-L-methionine-dependent methyltransferases"/>
    <property type="match status" value="1"/>
</dbReference>
<dbReference type="KEGG" id="acan:ACA1_256640"/>
<dbReference type="OrthoDB" id="1523883at2759"/>
<dbReference type="EMBL" id="KB008148">
    <property type="protein sequence ID" value="ELR11525.1"/>
    <property type="molecule type" value="Genomic_DNA"/>
</dbReference>
<dbReference type="AlphaFoldDB" id="L8GEK1"/>
<gene>
    <name evidence="3" type="ORF">ACA1_256640</name>
</gene>